<organism evidence="3 4">
    <name type="scientific">Adineta ricciae</name>
    <name type="common">Rotifer</name>
    <dbReference type="NCBI Taxonomy" id="249248"/>
    <lineage>
        <taxon>Eukaryota</taxon>
        <taxon>Metazoa</taxon>
        <taxon>Spiralia</taxon>
        <taxon>Gnathifera</taxon>
        <taxon>Rotifera</taxon>
        <taxon>Eurotatoria</taxon>
        <taxon>Bdelloidea</taxon>
        <taxon>Adinetida</taxon>
        <taxon>Adinetidae</taxon>
        <taxon>Adineta</taxon>
    </lineage>
</organism>
<gene>
    <name evidence="3" type="ORF">XAT740_LOCUS10398</name>
</gene>
<keyword evidence="2" id="KW-0732">Signal</keyword>
<dbReference type="AlphaFoldDB" id="A0A814CPD1"/>
<evidence type="ECO:0000313" key="4">
    <source>
        <dbReference type="Proteomes" id="UP000663828"/>
    </source>
</evidence>
<keyword evidence="1" id="KW-1133">Transmembrane helix</keyword>
<accession>A0A814CPD1</accession>
<keyword evidence="1" id="KW-0812">Transmembrane</keyword>
<dbReference type="Gene3D" id="3.80.10.10">
    <property type="entry name" value="Ribonuclease Inhibitor"/>
    <property type="match status" value="2"/>
</dbReference>
<reference evidence="3" key="1">
    <citation type="submission" date="2021-02" db="EMBL/GenBank/DDBJ databases">
        <authorList>
            <person name="Nowell W R."/>
        </authorList>
    </citation>
    <scope>NUCLEOTIDE SEQUENCE</scope>
</reference>
<protein>
    <recommendedName>
        <fullName evidence="5">LRRCT domain-containing protein</fullName>
    </recommendedName>
</protein>
<dbReference type="InterPro" id="IPR032675">
    <property type="entry name" value="LRR_dom_sf"/>
</dbReference>
<feature type="signal peptide" evidence="2">
    <location>
        <begin position="1"/>
        <end position="18"/>
    </location>
</feature>
<proteinExistence type="predicted"/>
<evidence type="ECO:0000313" key="3">
    <source>
        <dbReference type="EMBL" id="CAF0946136.1"/>
    </source>
</evidence>
<sequence length="533" mass="60191">MLLLFNLLIFVLISQFDSIQSSCQKNPLCHYNAHLMIITCNSEFAQNNFTLPTPDISCFPPVNTYVFLNFEQIQAYTFHNLTFPANETFTIKLLNVSTIESDTFSETIRLPDSSQLSIEIGEARTVTDITIKPNAFNQIKIHRLHFLNLNTFNGHSTFDTNAFGDNLQIDVLLFDQCNLTSFSNPSSKTTVNKLILRNSPSFTQLTSKTVPSFLPTIKSLEISTTGLQNIDAHTFQAWSLILEELILTNNSNLETFPPAIVDGVLMKLNKLDISDNSIKMVDANYDWFPYSYTKDLALKNQELDLFLRSNMLKTLPFLQKIDFSGGYLGDNDENLFKNFFPNLTNLTSLDISYTNLTETMIIDVLTKLSQTATRLVDIHLRGQHLTDENFCSYFTVYKNAPSLLNLFLDQSHPCNCIVELFYRDAVPETRINNSISHPACLLDSSRQRCDIQAQVSTSNCQIGAQKPDTSDGDNDLGDYAFGAVVAGVVVVLLVMLSLGYGVYQIRRRRNTDLTMEQPVENPRTTIVEERLSV</sequence>
<dbReference type="EMBL" id="CAJNOR010000553">
    <property type="protein sequence ID" value="CAF0946136.1"/>
    <property type="molecule type" value="Genomic_DNA"/>
</dbReference>
<evidence type="ECO:0000256" key="1">
    <source>
        <dbReference type="SAM" id="Phobius"/>
    </source>
</evidence>
<keyword evidence="1" id="KW-0472">Membrane</keyword>
<comment type="caution">
    <text evidence="3">The sequence shown here is derived from an EMBL/GenBank/DDBJ whole genome shotgun (WGS) entry which is preliminary data.</text>
</comment>
<dbReference type="Proteomes" id="UP000663828">
    <property type="component" value="Unassembled WGS sequence"/>
</dbReference>
<dbReference type="SUPFAM" id="SSF52047">
    <property type="entry name" value="RNI-like"/>
    <property type="match status" value="1"/>
</dbReference>
<evidence type="ECO:0000256" key="2">
    <source>
        <dbReference type="SAM" id="SignalP"/>
    </source>
</evidence>
<feature type="chain" id="PRO_5032551774" description="LRRCT domain-containing protein" evidence="2">
    <location>
        <begin position="19"/>
        <end position="533"/>
    </location>
</feature>
<name>A0A814CPD1_ADIRI</name>
<evidence type="ECO:0008006" key="5">
    <source>
        <dbReference type="Google" id="ProtNLM"/>
    </source>
</evidence>
<feature type="transmembrane region" description="Helical" evidence="1">
    <location>
        <begin position="479"/>
        <end position="503"/>
    </location>
</feature>
<keyword evidence="4" id="KW-1185">Reference proteome</keyword>